<dbReference type="Gene3D" id="3.30.565.10">
    <property type="entry name" value="Histidine kinase-like ATPase, C-terminal domain"/>
    <property type="match status" value="1"/>
</dbReference>
<evidence type="ECO:0000256" key="7">
    <source>
        <dbReference type="ARBA" id="ARBA00022692"/>
    </source>
</evidence>
<dbReference type="RefSeq" id="WP_354314540.1">
    <property type="nucleotide sequence ID" value="NZ_JBEPME010000007.1"/>
</dbReference>
<evidence type="ECO:0000256" key="14">
    <source>
        <dbReference type="SAM" id="Phobius"/>
    </source>
</evidence>
<dbReference type="InterPro" id="IPR011620">
    <property type="entry name" value="Sig_transdc_His_kinase_LytS_TM"/>
</dbReference>
<dbReference type="GO" id="GO:0004673">
    <property type="term" value="F:protein histidine kinase activity"/>
    <property type="evidence" value="ECO:0007669"/>
    <property type="project" value="UniProtKB-EC"/>
</dbReference>
<proteinExistence type="predicted"/>
<evidence type="ECO:0000256" key="9">
    <source>
        <dbReference type="ARBA" id="ARBA00022777"/>
    </source>
</evidence>
<evidence type="ECO:0000256" key="4">
    <source>
        <dbReference type="ARBA" id="ARBA00022475"/>
    </source>
</evidence>
<accession>A0ABV2KD23</accession>
<dbReference type="Pfam" id="PF00512">
    <property type="entry name" value="HisKA"/>
    <property type="match status" value="1"/>
</dbReference>
<keyword evidence="4" id="KW-1003">Cell membrane</keyword>
<evidence type="ECO:0000256" key="8">
    <source>
        <dbReference type="ARBA" id="ARBA00022741"/>
    </source>
</evidence>
<dbReference type="Proteomes" id="UP001549104">
    <property type="component" value="Unassembled WGS sequence"/>
</dbReference>
<comment type="caution">
    <text evidence="16">The sequence shown here is derived from an EMBL/GenBank/DDBJ whole genome shotgun (WGS) entry which is preliminary data.</text>
</comment>
<evidence type="ECO:0000256" key="12">
    <source>
        <dbReference type="ARBA" id="ARBA00023012"/>
    </source>
</evidence>
<keyword evidence="6 16" id="KW-0808">Transferase</keyword>
<dbReference type="InterPro" id="IPR003661">
    <property type="entry name" value="HisK_dim/P_dom"/>
</dbReference>
<comment type="catalytic activity">
    <reaction evidence="1">
        <text>ATP + protein L-histidine = ADP + protein N-phospho-L-histidine.</text>
        <dbReference type="EC" id="2.7.13.3"/>
    </reaction>
</comment>
<dbReference type="PRINTS" id="PR00344">
    <property type="entry name" value="BCTRLSENSOR"/>
</dbReference>
<dbReference type="InterPro" id="IPR003594">
    <property type="entry name" value="HATPase_dom"/>
</dbReference>
<feature type="transmembrane region" description="Helical" evidence="14">
    <location>
        <begin position="97"/>
        <end position="115"/>
    </location>
</feature>
<keyword evidence="11 14" id="KW-1133">Transmembrane helix</keyword>
<dbReference type="InterPro" id="IPR004358">
    <property type="entry name" value="Sig_transdc_His_kin-like_C"/>
</dbReference>
<feature type="transmembrane region" description="Helical" evidence="14">
    <location>
        <begin position="7"/>
        <end position="27"/>
    </location>
</feature>
<feature type="transmembrane region" description="Helical" evidence="14">
    <location>
        <begin position="127"/>
        <end position="144"/>
    </location>
</feature>
<dbReference type="SMART" id="SM00387">
    <property type="entry name" value="HATPase_c"/>
    <property type="match status" value="1"/>
</dbReference>
<dbReference type="SMART" id="SM00388">
    <property type="entry name" value="HisKA"/>
    <property type="match status" value="1"/>
</dbReference>
<feature type="transmembrane region" description="Helical" evidence="14">
    <location>
        <begin position="33"/>
        <end position="51"/>
    </location>
</feature>
<reference evidence="16 17" key="1">
    <citation type="submission" date="2024-06" db="EMBL/GenBank/DDBJ databases">
        <title>Sorghum-associated microbial communities from plants grown in Nebraska, USA.</title>
        <authorList>
            <person name="Schachtman D."/>
        </authorList>
    </citation>
    <scope>NUCLEOTIDE SEQUENCE [LARGE SCALE GENOMIC DNA]</scope>
    <source>
        <strain evidence="16 17">1288</strain>
    </source>
</reference>
<dbReference type="Pfam" id="PF07694">
    <property type="entry name" value="5TM-5TMR_LYT"/>
    <property type="match status" value="1"/>
</dbReference>
<keyword evidence="17" id="KW-1185">Reference proteome</keyword>
<evidence type="ECO:0000259" key="15">
    <source>
        <dbReference type="PROSITE" id="PS50109"/>
    </source>
</evidence>
<keyword evidence="13 14" id="KW-0472">Membrane</keyword>
<organism evidence="16 17">
    <name type="scientific">Sporosarcina psychrophila</name>
    <name type="common">Bacillus psychrophilus</name>
    <dbReference type="NCBI Taxonomy" id="1476"/>
    <lineage>
        <taxon>Bacteria</taxon>
        <taxon>Bacillati</taxon>
        <taxon>Bacillota</taxon>
        <taxon>Bacilli</taxon>
        <taxon>Bacillales</taxon>
        <taxon>Caryophanaceae</taxon>
        <taxon>Sporosarcina</taxon>
    </lineage>
</organism>
<evidence type="ECO:0000256" key="2">
    <source>
        <dbReference type="ARBA" id="ARBA00004651"/>
    </source>
</evidence>
<evidence type="ECO:0000313" key="17">
    <source>
        <dbReference type="Proteomes" id="UP001549104"/>
    </source>
</evidence>
<evidence type="ECO:0000313" key="16">
    <source>
        <dbReference type="EMBL" id="MET3658955.1"/>
    </source>
</evidence>
<dbReference type="Gene3D" id="1.10.287.130">
    <property type="match status" value="1"/>
</dbReference>
<dbReference type="PANTHER" id="PTHR43065">
    <property type="entry name" value="SENSOR HISTIDINE KINASE"/>
    <property type="match status" value="1"/>
</dbReference>
<dbReference type="PROSITE" id="PS50109">
    <property type="entry name" value="HIS_KIN"/>
    <property type="match status" value="1"/>
</dbReference>
<sequence length="411" mass="47212">MIETLLLNFLFLLFPILIAVIFIENGLTNINKYLLMLLSSVTLVFCMAFPIKLELGYIVDLRYVPFIIVALFGGYKMAFPLYIILNVYRFFIGGDGIFQSLALSTAVLILVPLLSAKFKQQNSRWRIFIAICVTFLTMTYYFFTLSFKFPKLTSEFWYLVFYTLSTYLMATFILMALIEKIISNIKRREIYVQAERMRDVSHFSASIAHEIRNPLTVTRGFLQLLNESKTINADEKIYIEFSLKELGRAETIVSDFLTFSKPQCENMVFSDFAKDIKYVENIMQPYAKRNRVEILVRSTNTLKATYDENQMQQCLINLVKNGIESMQDHGGVLYVDVSEHKKKILIKIQDSGSGMTREGISQMGKPYYSTKTEGTGLGMFMVYSTIRNVKGEIKVKSTVGKGTTFLLYIPV</sequence>
<keyword evidence="10" id="KW-0067">ATP-binding</keyword>
<evidence type="ECO:0000256" key="1">
    <source>
        <dbReference type="ARBA" id="ARBA00000085"/>
    </source>
</evidence>
<dbReference type="Pfam" id="PF02518">
    <property type="entry name" value="HATPase_c"/>
    <property type="match status" value="1"/>
</dbReference>
<feature type="domain" description="Histidine kinase" evidence="15">
    <location>
        <begin position="206"/>
        <end position="411"/>
    </location>
</feature>
<evidence type="ECO:0000256" key="5">
    <source>
        <dbReference type="ARBA" id="ARBA00022553"/>
    </source>
</evidence>
<evidence type="ECO:0000256" key="11">
    <source>
        <dbReference type="ARBA" id="ARBA00022989"/>
    </source>
</evidence>
<dbReference type="InterPro" id="IPR005467">
    <property type="entry name" value="His_kinase_dom"/>
</dbReference>
<dbReference type="PANTHER" id="PTHR43065:SF46">
    <property type="entry name" value="C4-DICARBOXYLATE TRANSPORT SENSOR PROTEIN DCTB"/>
    <property type="match status" value="1"/>
</dbReference>
<dbReference type="EC" id="2.7.13.3" evidence="3"/>
<gene>
    <name evidence="16" type="ORF">ABIC55_004074</name>
</gene>
<evidence type="ECO:0000256" key="6">
    <source>
        <dbReference type="ARBA" id="ARBA00022679"/>
    </source>
</evidence>
<dbReference type="InterPro" id="IPR036097">
    <property type="entry name" value="HisK_dim/P_sf"/>
</dbReference>
<keyword evidence="9 16" id="KW-0418">Kinase</keyword>
<evidence type="ECO:0000256" key="3">
    <source>
        <dbReference type="ARBA" id="ARBA00012438"/>
    </source>
</evidence>
<keyword evidence="7 14" id="KW-0812">Transmembrane</keyword>
<keyword evidence="12" id="KW-0902">Two-component regulatory system</keyword>
<keyword evidence="5" id="KW-0597">Phosphoprotein</keyword>
<feature type="transmembrane region" description="Helical" evidence="14">
    <location>
        <begin position="156"/>
        <end position="178"/>
    </location>
</feature>
<dbReference type="CDD" id="cd00082">
    <property type="entry name" value="HisKA"/>
    <property type="match status" value="1"/>
</dbReference>
<dbReference type="SUPFAM" id="SSF47384">
    <property type="entry name" value="Homodimeric domain of signal transducing histidine kinase"/>
    <property type="match status" value="1"/>
</dbReference>
<protein>
    <recommendedName>
        <fullName evidence="3">histidine kinase</fullName>
        <ecNumber evidence="3">2.7.13.3</ecNumber>
    </recommendedName>
</protein>
<dbReference type="EMBL" id="JBEPME010000007">
    <property type="protein sequence ID" value="MET3658955.1"/>
    <property type="molecule type" value="Genomic_DNA"/>
</dbReference>
<evidence type="ECO:0000256" key="10">
    <source>
        <dbReference type="ARBA" id="ARBA00022840"/>
    </source>
</evidence>
<feature type="transmembrane region" description="Helical" evidence="14">
    <location>
        <begin position="63"/>
        <end position="85"/>
    </location>
</feature>
<keyword evidence="8" id="KW-0547">Nucleotide-binding</keyword>
<evidence type="ECO:0000256" key="13">
    <source>
        <dbReference type="ARBA" id="ARBA00023136"/>
    </source>
</evidence>
<dbReference type="SUPFAM" id="SSF55874">
    <property type="entry name" value="ATPase domain of HSP90 chaperone/DNA topoisomerase II/histidine kinase"/>
    <property type="match status" value="1"/>
</dbReference>
<name>A0ABV2KD23_SPOPS</name>
<comment type="subcellular location">
    <subcellularLocation>
        <location evidence="2">Cell membrane</location>
        <topology evidence="2">Multi-pass membrane protein</topology>
    </subcellularLocation>
</comment>
<dbReference type="InterPro" id="IPR036890">
    <property type="entry name" value="HATPase_C_sf"/>
</dbReference>